<keyword evidence="1" id="KW-0732">Signal</keyword>
<evidence type="ECO:0000313" key="2">
    <source>
        <dbReference type="EMBL" id="CAB3374393.1"/>
    </source>
</evidence>
<dbReference type="InterPro" id="IPR009003">
    <property type="entry name" value="Peptidase_S1_PA"/>
</dbReference>
<evidence type="ECO:0000313" key="3">
    <source>
        <dbReference type="Proteomes" id="UP000494165"/>
    </source>
</evidence>
<sequence>MGLANVFTALALTVVVSVDAANGPIRPIDRSMYPYLAMVTLIDDSQITPGVFISEKYVLTNGDVVQPATESAILVSAGNGDEVFQVIDVTTEYDKWVSVLELNGTYNGPVLSLLSTKNKPFDFRHSQPGDMLFLHENGTLFGQSTDVLNSNLCPDALRESGEEAAAEDFNTTVQSCNKFDPSDCSFHYNQAEKLERHAVLAVDGVVSGFVSNLNCDYGEDNTNLYDAPQIFTNIGVYSEWIMENAGMIKK</sequence>
<organism evidence="2 3">
    <name type="scientific">Cloeon dipterum</name>
    <dbReference type="NCBI Taxonomy" id="197152"/>
    <lineage>
        <taxon>Eukaryota</taxon>
        <taxon>Metazoa</taxon>
        <taxon>Ecdysozoa</taxon>
        <taxon>Arthropoda</taxon>
        <taxon>Hexapoda</taxon>
        <taxon>Insecta</taxon>
        <taxon>Pterygota</taxon>
        <taxon>Palaeoptera</taxon>
        <taxon>Ephemeroptera</taxon>
        <taxon>Pisciforma</taxon>
        <taxon>Baetidae</taxon>
        <taxon>Cloeon</taxon>
    </lineage>
</organism>
<protein>
    <recommendedName>
        <fullName evidence="4">Peptidase S1 domain-containing protein</fullName>
    </recommendedName>
</protein>
<dbReference type="SUPFAM" id="SSF50494">
    <property type="entry name" value="Trypsin-like serine proteases"/>
    <property type="match status" value="1"/>
</dbReference>
<accession>A0A8S1CYX2</accession>
<comment type="caution">
    <text evidence="2">The sequence shown here is derived from an EMBL/GenBank/DDBJ whole genome shotgun (WGS) entry which is preliminary data.</text>
</comment>
<dbReference type="AlphaFoldDB" id="A0A8S1CYX2"/>
<evidence type="ECO:0008006" key="4">
    <source>
        <dbReference type="Google" id="ProtNLM"/>
    </source>
</evidence>
<dbReference type="EMBL" id="CADEPI010000098">
    <property type="protein sequence ID" value="CAB3374393.1"/>
    <property type="molecule type" value="Genomic_DNA"/>
</dbReference>
<reference evidence="2 3" key="1">
    <citation type="submission" date="2020-04" db="EMBL/GenBank/DDBJ databases">
        <authorList>
            <person name="Alioto T."/>
            <person name="Alioto T."/>
            <person name="Gomez Garrido J."/>
        </authorList>
    </citation>
    <scope>NUCLEOTIDE SEQUENCE [LARGE SCALE GENOMIC DNA]</scope>
</reference>
<name>A0A8S1CYX2_9INSE</name>
<feature type="signal peptide" evidence="1">
    <location>
        <begin position="1"/>
        <end position="20"/>
    </location>
</feature>
<proteinExistence type="predicted"/>
<keyword evidence="3" id="KW-1185">Reference proteome</keyword>
<dbReference type="Proteomes" id="UP000494165">
    <property type="component" value="Unassembled WGS sequence"/>
</dbReference>
<evidence type="ECO:0000256" key="1">
    <source>
        <dbReference type="SAM" id="SignalP"/>
    </source>
</evidence>
<gene>
    <name evidence="2" type="ORF">CLODIP_2_CD16291</name>
</gene>
<feature type="chain" id="PRO_5035755724" description="Peptidase S1 domain-containing protein" evidence="1">
    <location>
        <begin position="21"/>
        <end position="250"/>
    </location>
</feature>